<keyword evidence="3" id="KW-1185">Reference proteome</keyword>
<keyword evidence="1" id="KW-1133">Transmembrane helix</keyword>
<dbReference type="Gene3D" id="3.30.700.10">
    <property type="entry name" value="Glycoprotein, Type 4 Pilin"/>
    <property type="match status" value="1"/>
</dbReference>
<keyword evidence="1" id="KW-0472">Membrane</keyword>
<gene>
    <name evidence="2" type="ORF">PL9631_1130015</name>
</gene>
<name>A0A7Z9DZK2_9CYAN</name>
<organism evidence="2 3">
    <name type="scientific">Planktothrix paucivesiculata PCC 9631</name>
    <dbReference type="NCBI Taxonomy" id="671071"/>
    <lineage>
        <taxon>Bacteria</taxon>
        <taxon>Bacillati</taxon>
        <taxon>Cyanobacteriota</taxon>
        <taxon>Cyanophyceae</taxon>
        <taxon>Oscillatoriophycideae</taxon>
        <taxon>Oscillatoriales</taxon>
        <taxon>Microcoleaceae</taxon>
        <taxon>Planktothrix</taxon>
    </lineage>
</organism>
<evidence type="ECO:0000313" key="3">
    <source>
        <dbReference type="Proteomes" id="UP000182190"/>
    </source>
</evidence>
<comment type="caution">
    <text evidence="2">The sequence shown here is derived from an EMBL/GenBank/DDBJ whole genome shotgun (WGS) entry which is preliminary data.</text>
</comment>
<dbReference type="InterPro" id="IPR012902">
    <property type="entry name" value="N_methyl_site"/>
</dbReference>
<accession>A0A7Z9DZK2</accession>
<dbReference type="Proteomes" id="UP000182190">
    <property type="component" value="Unassembled WGS sequence"/>
</dbReference>
<dbReference type="AlphaFoldDB" id="A0A7Z9DZK2"/>
<evidence type="ECO:0000256" key="1">
    <source>
        <dbReference type="SAM" id="Phobius"/>
    </source>
</evidence>
<proteinExistence type="predicted"/>
<dbReference type="OrthoDB" id="468456at2"/>
<dbReference type="PROSITE" id="PS00409">
    <property type="entry name" value="PROKAR_NTER_METHYL"/>
    <property type="match status" value="1"/>
</dbReference>
<dbReference type="NCBIfam" id="TIGR02532">
    <property type="entry name" value="IV_pilin_GFxxxE"/>
    <property type="match status" value="1"/>
</dbReference>
<dbReference type="Pfam" id="PF07963">
    <property type="entry name" value="N_methyl"/>
    <property type="match status" value="1"/>
</dbReference>
<dbReference type="InterPro" id="IPR045584">
    <property type="entry name" value="Pilin-like"/>
</dbReference>
<protein>
    <recommendedName>
        <fullName evidence="4">Prepilin-type N-terminal cleavage/methylation domain-containing protein</fullName>
    </recommendedName>
</protein>
<keyword evidence="1" id="KW-0812">Transmembrane</keyword>
<evidence type="ECO:0000313" key="2">
    <source>
        <dbReference type="EMBL" id="VXD15171.1"/>
    </source>
</evidence>
<evidence type="ECO:0008006" key="4">
    <source>
        <dbReference type="Google" id="ProtNLM"/>
    </source>
</evidence>
<dbReference type="RefSeq" id="WP_083624744.1">
    <property type="nucleotide sequence ID" value="NZ_LR735029.1"/>
</dbReference>
<reference evidence="2" key="1">
    <citation type="submission" date="2019-10" db="EMBL/GenBank/DDBJ databases">
        <authorList>
            <consortium name="Genoscope - CEA"/>
            <person name="William W."/>
        </authorList>
    </citation>
    <scope>NUCLEOTIDE SEQUENCE [LARGE SCALE GENOMIC DNA]</scope>
    <source>
        <strain evidence="2">BBR_PRJEB10994</strain>
    </source>
</reference>
<dbReference type="EMBL" id="CZCS02000017">
    <property type="protein sequence ID" value="VXD15171.1"/>
    <property type="molecule type" value="Genomic_DNA"/>
</dbReference>
<feature type="transmembrane region" description="Helical" evidence="1">
    <location>
        <begin position="20"/>
        <end position="43"/>
    </location>
</feature>
<dbReference type="SUPFAM" id="SSF54523">
    <property type="entry name" value="Pili subunits"/>
    <property type="match status" value="1"/>
</dbReference>
<sequence>MINPKKTCDRSLSYSGFTLIELLIVILIIGILSAIVVPSWLGFINRYRLKTSTEQLQWAFRMAQSNAKRDKTAWQISIQETPKSIQFALHPASIPPVQLSAGNWQTLTPGIIIDDKQPNPKGKLETSLRKVNPTTNKVTTTGTMYRALFNHKGCPVYSPNDECTQTSLQALGRIGLYHPDLGKTKRCVIISTVLGVTRIGKENTKPNDDRYCH</sequence>